<dbReference type="Pfam" id="PF01649">
    <property type="entry name" value="Ribosomal_S20p"/>
    <property type="match status" value="1"/>
</dbReference>
<dbReference type="Proteomes" id="UP000595224">
    <property type="component" value="Chromosome"/>
</dbReference>
<comment type="function">
    <text evidence="1 8">Binds directly to 16S ribosomal RNA.</text>
</comment>
<dbReference type="SUPFAM" id="SSF46992">
    <property type="entry name" value="Ribosomal protein S20"/>
    <property type="match status" value="1"/>
</dbReference>
<dbReference type="HAMAP" id="MF_00500">
    <property type="entry name" value="Ribosomal_bS20"/>
    <property type="match status" value="1"/>
</dbReference>
<evidence type="ECO:0000313" key="11">
    <source>
        <dbReference type="Proteomes" id="UP000595224"/>
    </source>
</evidence>
<keyword evidence="3 8" id="KW-0699">rRNA-binding</keyword>
<proteinExistence type="inferred from homology"/>
<feature type="compositionally biased region" description="Basic and acidic residues" evidence="9">
    <location>
        <begin position="1"/>
        <end position="19"/>
    </location>
</feature>
<evidence type="ECO:0000256" key="8">
    <source>
        <dbReference type="HAMAP-Rule" id="MF_00500"/>
    </source>
</evidence>
<evidence type="ECO:0000313" key="10">
    <source>
        <dbReference type="EMBL" id="QQA01954.1"/>
    </source>
</evidence>
<dbReference type="GO" id="GO:0006412">
    <property type="term" value="P:translation"/>
    <property type="evidence" value="ECO:0007669"/>
    <property type="project" value="UniProtKB-UniRule"/>
</dbReference>
<dbReference type="NCBIfam" id="TIGR00029">
    <property type="entry name" value="S20"/>
    <property type="match status" value="1"/>
</dbReference>
<evidence type="ECO:0000256" key="3">
    <source>
        <dbReference type="ARBA" id="ARBA00022730"/>
    </source>
</evidence>
<dbReference type="GO" id="GO:0003735">
    <property type="term" value="F:structural constituent of ribosome"/>
    <property type="evidence" value="ECO:0007669"/>
    <property type="project" value="InterPro"/>
</dbReference>
<dbReference type="KEGG" id="tper:IWA51_04985"/>
<reference evidence="10 11" key="1">
    <citation type="submission" date="2020-11" db="EMBL/GenBank/DDBJ databases">
        <title>Treponema Peruensis nv. sp., first commensal Treponema isolated from human feces.</title>
        <authorList>
            <person name="Belkhou C."/>
            <person name="Raes J."/>
        </authorList>
    </citation>
    <scope>NUCLEOTIDE SEQUENCE [LARGE SCALE GENOMIC DNA]</scope>
    <source>
        <strain evidence="10 11">RCC2812</strain>
    </source>
</reference>
<keyword evidence="6 8" id="KW-0687">Ribonucleoprotein</keyword>
<evidence type="ECO:0000256" key="1">
    <source>
        <dbReference type="ARBA" id="ARBA00003134"/>
    </source>
</evidence>
<evidence type="ECO:0000256" key="5">
    <source>
        <dbReference type="ARBA" id="ARBA00022980"/>
    </source>
</evidence>
<dbReference type="InterPro" id="IPR002583">
    <property type="entry name" value="Ribosomal_bS20"/>
</dbReference>
<keyword evidence="4 8" id="KW-0694">RNA-binding</keyword>
<accession>A0A7T3RF83</accession>
<protein>
    <recommendedName>
        <fullName evidence="7 8">Small ribosomal subunit protein bS20</fullName>
    </recommendedName>
</protein>
<name>A0A7T3RF83_9SPIR</name>
<feature type="region of interest" description="Disordered" evidence="9">
    <location>
        <begin position="1"/>
        <end position="28"/>
    </location>
</feature>
<dbReference type="AlphaFoldDB" id="A0A7T3RF83"/>
<evidence type="ECO:0000256" key="7">
    <source>
        <dbReference type="ARBA" id="ARBA00035136"/>
    </source>
</evidence>
<organism evidence="10 11">
    <name type="scientific">Treponema peruense</name>
    <dbReference type="NCBI Taxonomy" id="2787628"/>
    <lineage>
        <taxon>Bacteria</taxon>
        <taxon>Pseudomonadati</taxon>
        <taxon>Spirochaetota</taxon>
        <taxon>Spirochaetia</taxon>
        <taxon>Spirochaetales</taxon>
        <taxon>Treponemataceae</taxon>
        <taxon>Treponema</taxon>
    </lineage>
</organism>
<comment type="similarity">
    <text evidence="2 8">Belongs to the bacterial ribosomal protein bS20 family.</text>
</comment>
<dbReference type="Gene3D" id="1.20.58.110">
    <property type="entry name" value="Ribosomal protein S20"/>
    <property type="match status" value="1"/>
</dbReference>
<dbReference type="GO" id="GO:0070181">
    <property type="term" value="F:small ribosomal subunit rRNA binding"/>
    <property type="evidence" value="ECO:0007669"/>
    <property type="project" value="TreeGrafter"/>
</dbReference>
<gene>
    <name evidence="8" type="primary">rpsT</name>
    <name evidence="10" type="ORF">IWA51_04985</name>
</gene>
<dbReference type="PANTHER" id="PTHR33398:SF1">
    <property type="entry name" value="SMALL RIBOSOMAL SUBUNIT PROTEIN BS20C"/>
    <property type="match status" value="1"/>
</dbReference>
<keyword evidence="5 8" id="KW-0689">Ribosomal protein</keyword>
<evidence type="ECO:0000256" key="9">
    <source>
        <dbReference type="SAM" id="MobiDB-lite"/>
    </source>
</evidence>
<evidence type="ECO:0000256" key="2">
    <source>
        <dbReference type="ARBA" id="ARBA00007634"/>
    </source>
</evidence>
<dbReference type="PANTHER" id="PTHR33398">
    <property type="entry name" value="30S RIBOSOMAL PROTEIN S20"/>
    <property type="match status" value="1"/>
</dbReference>
<keyword evidence="11" id="KW-1185">Reference proteome</keyword>
<dbReference type="InterPro" id="IPR036510">
    <property type="entry name" value="Ribosomal_bS20_sf"/>
</dbReference>
<evidence type="ECO:0000256" key="6">
    <source>
        <dbReference type="ARBA" id="ARBA00023274"/>
    </source>
</evidence>
<evidence type="ECO:0000256" key="4">
    <source>
        <dbReference type="ARBA" id="ARBA00022884"/>
    </source>
</evidence>
<dbReference type="RefSeq" id="WP_177527453.1">
    <property type="nucleotide sequence ID" value="NZ_CBCSHE010000004.1"/>
</dbReference>
<dbReference type="GO" id="GO:0015935">
    <property type="term" value="C:small ribosomal subunit"/>
    <property type="evidence" value="ECO:0007669"/>
    <property type="project" value="TreeGrafter"/>
</dbReference>
<dbReference type="EMBL" id="CP064936">
    <property type="protein sequence ID" value="QQA01954.1"/>
    <property type="molecule type" value="Genomic_DNA"/>
</dbReference>
<sequence>MAVKKTSAEKKHAQSEVRRLRNKAVKSQVHTSARKYLDAVQKKDKDLALETLKALHSELDNAGRKGVMKANAVSRKKSRMSRLYNVTFTAPAAAAN</sequence>